<reference evidence="4 5" key="1">
    <citation type="submission" date="2020-05" db="EMBL/GenBank/DDBJ databases">
        <title>Gimesia benthica sp. nov., a novel planctomycete isolated from a deep-sea water sample of the Northwest Indian Ocean.</title>
        <authorList>
            <person name="Wang J."/>
            <person name="Ruan C."/>
            <person name="Song L."/>
            <person name="Zhu Y."/>
            <person name="Li A."/>
            <person name="Zheng X."/>
            <person name="Wang L."/>
            <person name="Lu Z."/>
            <person name="Huang Y."/>
            <person name="Du W."/>
            <person name="Zhou Y."/>
            <person name="Huang L."/>
            <person name="Dai X."/>
        </authorList>
    </citation>
    <scope>NUCLEOTIDE SEQUENCE [LARGE SCALE GENOMIC DNA]</scope>
    <source>
        <strain evidence="4 5">YYQ-30</strain>
    </source>
</reference>
<evidence type="ECO:0000256" key="2">
    <source>
        <dbReference type="ARBA" id="ARBA00023002"/>
    </source>
</evidence>
<accession>A0A849L438</accession>
<evidence type="ECO:0000256" key="1">
    <source>
        <dbReference type="ARBA" id="ARBA00006252"/>
    </source>
</evidence>
<evidence type="ECO:0000313" key="5">
    <source>
        <dbReference type="Proteomes" id="UP000572377"/>
    </source>
</evidence>
<keyword evidence="5" id="KW-1185">Reference proteome</keyword>
<dbReference type="PANTHER" id="PTHR10204:SF34">
    <property type="entry name" value="NAD(P)H DEHYDROGENASE [QUINONE] 1 ISOFORM 1"/>
    <property type="match status" value="1"/>
</dbReference>
<dbReference type="RefSeq" id="WP_171325785.1">
    <property type="nucleotide sequence ID" value="NZ_JABFBC010000002.1"/>
</dbReference>
<name>A0A849L438_9RHOB</name>
<evidence type="ECO:0000313" key="4">
    <source>
        <dbReference type="EMBL" id="NNU81116.1"/>
    </source>
</evidence>
<organism evidence="4 5">
    <name type="scientific">Halovulum dunhuangense</name>
    <dbReference type="NCBI Taxonomy" id="1505036"/>
    <lineage>
        <taxon>Bacteria</taxon>
        <taxon>Pseudomonadati</taxon>
        <taxon>Pseudomonadota</taxon>
        <taxon>Alphaproteobacteria</taxon>
        <taxon>Rhodobacterales</taxon>
        <taxon>Paracoccaceae</taxon>
        <taxon>Halovulum</taxon>
    </lineage>
</organism>
<dbReference type="GO" id="GO:0005829">
    <property type="term" value="C:cytosol"/>
    <property type="evidence" value="ECO:0007669"/>
    <property type="project" value="TreeGrafter"/>
</dbReference>
<dbReference type="EMBL" id="JABFBC010000002">
    <property type="protein sequence ID" value="NNU81116.1"/>
    <property type="molecule type" value="Genomic_DNA"/>
</dbReference>
<comment type="caution">
    <text evidence="4">The sequence shown here is derived from an EMBL/GenBank/DDBJ whole genome shotgun (WGS) entry which is preliminary data.</text>
</comment>
<gene>
    <name evidence="4" type="ORF">HMH01_11785</name>
</gene>
<dbReference type="PANTHER" id="PTHR10204">
    <property type="entry name" value="NAD P H OXIDOREDUCTASE-RELATED"/>
    <property type="match status" value="1"/>
</dbReference>
<dbReference type="InterPro" id="IPR029039">
    <property type="entry name" value="Flavoprotein-like_sf"/>
</dbReference>
<dbReference type="GO" id="GO:0003955">
    <property type="term" value="F:NAD(P)H dehydrogenase (quinone) activity"/>
    <property type="evidence" value="ECO:0007669"/>
    <property type="project" value="TreeGrafter"/>
</dbReference>
<dbReference type="SUPFAM" id="SSF52218">
    <property type="entry name" value="Flavoproteins"/>
    <property type="match status" value="1"/>
</dbReference>
<dbReference type="Gene3D" id="3.40.50.360">
    <property type="match status" value="1"/>
</dbReference>
<sequence length="214" mass="23415">MRALVVYCHPSPDSFTAAVRDVVIAKLTAAGAECRVIDVYAENFPPVLSRAEWDSYLDGPQTGSPLAPHIQALRDCDTLIFVYPTWWYGLPAALKGWLDRVLLPDVAFRLPETGDIIPTLTHIERLGCFTTCGASRLLTWFVGAPGRRTILRGIRLLCARRCRTAFAAHYSMDTATPESRAAHLVRVGRAMDRLIGKPARGSLPAAGTAQARDA</sequence>
<dbReference type="InterPro" id="IPR003680">
    <property type="entry name" value="Flavodoxin_fold"/>
</dbReference>
<dbReference type="Pfam" id="PF02525">
    <property type="entry name" value="Flavodoxin_2"/>
    <property type="match status" value="1"/>
</dbReference>
<comment type="similarity">
    <text evidence="1">Belongs to the NAD(P)H dehydrogenase (quinone) family.</text>
</comment>
<evidence type="ECO:0000259" key="3">
    <source>
        <dbReference type="Pfam" id="PF02525"/>
    </source>
</evidence>
<keyword evidence="2" id="KW-0560">Oxidoreductase</keyword>
<dbReference type="AlphaFoldDB" id="A0A849L438"/>
<proteinExistence type="inferred from homology"/>
<protein>
    <submittedName>
        <fullName evidence="4">NAD(P)H-dependent oxidoreductase</fullName>
    </submittedName>
</protein>
<feature type="domain" description="Flavodoxin-like fold" evidence="3">
    <location>
        <begin position="1"/>
        <end position="135"/>
    </location>
</feature>
<dbReference type="Proteomes" id="UP000572377">
    <property type="component" value="Unassembled WGS sequence"/>
</dbReference>
<dbReference type="InterPro" id="IPR051545">
    <property type="entry name" value="NAD(P)H_dehydrogenase_qn"/>
</dbReference>